<dbReference type="CDD" id="cd08060">
    <property type="entry name" value="MPN_UPF0172"/>
    <property type="match status" value="1"/>
</dbReference>
<dbReference type="AlphaFoldDB" id="A0A9E7JB18"/>
<dbReference type="Proteomes" id="UP001055439">
    <property type="component" value="Chromosome 1"/>
</dbReference>
<comment type="similarity">
    <text evidence="1">Belongs to the EMC8/EMC9 family.</text>
</comment>
<evidence type="ECO:0000256" key="1">
    <source>
        <dbReference type="ARBA" id="ARBA00007461"/>
    </source>
</evidence>
<evidence type="ECO:0000313" key="5">
    <source>
        <dbReference type="Proteomes" id="UP001055439"/>
    </source>
</evidence>
<dbReference type="OrthoDB" id="741944at2759"/>
<dbReference type="PROSITE" id="PS50249">
    <property type="entry name" value="MPN"/>
    <property type="match status" value="1"/>
</dbReference>
<dbReference type="Pfam" id="PF03665">
    <property type="entry name" value="UPF0172"/>
    <property type="match status" value="1"/>
</dbReference>
<dbReference type="PANTHER" id="PTHR12941">
    <property type="entry name" value="ER MEMBRANE PROTEIN COMPLEX"/>
    <property type="match status" value="1"/>
</dbReference>
<organism evidence="4 5">
    <name type="scientific">Musa troglodytarum</name>
    <name type="common">fe'i banana</name>
    <dbReference type="NCBI Taxonomy" id="320322"/>
    <lineage>
        <taxon>Eukaryota</taxon>
        <taxon>Viridiplantae</taxon>
        <taxon>Streptophyta</taxon>
        <taxon>Embryophyta</taxon>
        <taxon>Tracheophyta</taxon>
        <taxon>Spermatophyta</taxon>
        <taxon>Magnoliopsida</taxon>
        <taxon>Liliopsida</taxon>
        <taxon>Zingiberales</taxon>
        <taxon>Musaceae</taxon>
        <taxon>Musa</taxon>
    </lineage>
</organism>
<proteinExistence type="inferred from homology"/>
<keyword evidence="5" id="KW-1185">Reference proteome</keyword>
<dbReference type="Gene3D" id="3.40.140.10">
    <property type="entry name" value="Cytidine Deaminase, domain 2"/>
    <property type="match status" value="1"/>
</dbReference>
<name>A0A9E7JB18_9LILI</name>
<sequence>MTRVDATQTKPNQSSPTYLLFSPRRFVVTERAPAGEASKRDTERERERERERETEMGAECCYEVSQIAYIKLVLHALKHRSAAVNGLLLGRLRQDGGATATVEIADAVPLSHSQIGLLPALELALIQIEEHFEAQGLSVVGYYHANERHDDVELGNAAKKIGDHIFRYFPRAALDNKKLERLQPSKSREPAVQLYTRDSSKSWRQTGSDGSNQLTLKEPAANVVLLDYISSEKWQEIVDFDDHLDDISKDWLNPGLFN</sequence>
<evidence type="ECO:0000256" key="2">
    <source>
        <dbReference type="SAM" id="MobiDB-lite"/>
    </source>
</evidence>
<dbReference type="InterPro" id="IPR005366">
    <property type="entry name" value="EMC8/9"/>
</dbReference>
<accession>A0A9E7JB18</accession>
<dbReference type="InterPro" id="IPR037518">
    <property type="entry name" value="MPN"/>
</dbReference>
<feature type="region of interest" description="Disordered" evidence="2">
    <location>
        <begin position="1"/>
        <end position="53"/>
    </location>
</feature>
<feature type="compositionally biased region" description="Polar residues" evidence="2">
    <location>
        <begin position="202"/>
        <end position="214"/>
    </location>
</feature>
<dbReference type="PANTHER" id="PTHR12941:SF10">
    <property type="entry name" value="ER MEMBRANE PROTEIN COMPLEX SUBUNIT 8_9 HOMOLOG"/>
    <property type="match status" value="1"/>
</dbReference>
<evidence type="ECO:0000313" key="4">
    <source>
        <dbReference type="EMBL" id="URD74608.1"/>
    </source>
</evidence>
<gene>
    <name evidence="4" type="ORF">MUK42_08141</name>
</gene>
<dbReference type="GO" id="GO:0072546">
    <property type="term" value="C:EMC complex"/>
    <property type="evidence" value="ECO:0007669"/>
    <property type="project" value="InterPro"/>
</dbReference>
<feature type="domain" description="MPN" evidence="3">
    <location>
        <begin position="62"/>
        <end position="209"/>
    </location>
</feature>
<dbReference type="EMBL" id="CP097502">
    <property type="protein sequence ID" value="URD74608.1"/>
    <property type="molecule type" value="Genomic_DNA"/>
</dbReference>
<evidence type="ECO:0000259" key="3">
    <source>
        <dbReference type="PROSITE" id="PS50249"/>
    </source>
</evidence>
<feature type="compositionally biased region" description="Polar residues" evidence="2">
    <location>
        <begin position="1"/>
        <end position="17"/>
    </location>
</feature>
<reference evidence="4" key="1">
    <citation type="submission" date="2022-05" db="EMBL/GenBank/DDBJ databases">
        <title>The Musa troglodytarum L. genome provides insights into the mechanism of non-climacteric behaviour and enrichment of carotenoids.</title>
        <authorList>
            <person name="Wang J."/>
        </authorList>
    </citation>
    <scope>NUCLEOTIDE SEQUENCE</scope>
    <source>
        <tissue evidence="4">Leaf</tissue>
    </source>
</reference>
<feature type="compositionally biased region" description="Basic and acidic residues" evidence="2">
    <location>
        <begin position="37"/>
        <end position="53"/>
    </location>
</feature>
<protein>
    <submittedName>
        <fullName evidence="4">Uncharacterized protein family (UPF0172)</fullName>
    </submittedName>
</protein>
<feature type="region of interest" description="Disordered" evidence="2">
    <location>
        <begin position="185"/>
        <end position="214"/>
    </location>
</feature>